<evidence type="ECO:0000259" key="4">
    <source>
        <dbReference type="Pfam" id="PF00248"/>
    </source>
</evidence>
<dbReference type="InterPro" id="IPR036812">
    <property type="entry name" value="NAD(P)_OxRdtase_dom_sf"/>
</dbReference>
<dbReference type="InterPro" id="IPR023210">
    <property type="entry name" value="NADP_OxRdtase_dom"/>
</dbReference>
<feature type="domain" description="NADP-dependent oxidoreductase" evidence="4">
    <location>
        <begin position="21"/>
        <end position="211"/>
    </location>
</feature>
<evidence type="ECO:0000256" key="2">
    <source>
        <dbReference type="ARBA" id="ARBA00022857"/>
    </source>
</evidence>
<evidence type="ECO:0000313" key="5">
    <source>
        <dbReference type="EMBL" id="XAU14168.1"/>
    </source>
</evidence>
<reference evidence="5 6" key="1">
    <citation type="submission" date="2024-03" db="EMBL/GenBank/DDBJ databases">
        <title>Sulfurimonas sp. HSL3-1.</title>
        <authorList>
            <person name="Wang S."/>
        </authorList>
    </citation>
    <scope>NUCLEOTIDE SEQUENCE [LARGE SCALE GENOMIC DNA]</scope>
    <source>
        <strain evidence="5 6">HSL3-1</strain>
    </source>
</reference>
<name>A0ABZ3H8P9_9BACT</name>
<dbReference type="EMBL" id="CP147920">
    <property type="protein sequence ID" value="XAU14168.1"/>
    <property type="molecule type" value="Genomic_DNA"/>
</dbReference>
<dbReference type="PANTHER" id="PTHR43827">
    <property type="entry name" value="2,5-DIKETO-D-GLUCONIC ACID REDUCTASE"/>
    <property type="match status" value="1"/>
</dbReference>
<organism evidence="5 6">
    <name type="scientific">Sulfurimonas diazotrophicus</name>
    <dbReference type="NCBI Taxonomy" id="3131939"/>
    <lineage>
        <taxon>Bacteria</taxon>
        <taxon>Pseudomonadati</taxon>
        <taxon>Campylobacterota</taxon>
        <taxon>Epsilonproteobacteria</taxon>
        <taxon>Campylobacterales</taxon>
        <taxon>Sulfurimonadaceae</taxon>
        <taxon>Sulfurimonas</taxon>
    </lineage>
</organism>
<gene>
    <name evidence="5" type="ORF">WCY31_07850</name>
</gene>
<dbReference type="InterPro" id="IPR020471">
    <property type="entry name" value="AKR"/>
</dbReference>
<evidence type="ECO:0000256" key="3">
    <source>
        <dbReference type="ARBA" id="ARBA00023002"/>
    </source>
</evidence>
<keyword evidence="2" id="KW-0521">NADP</keyword>
<dbReference type="Proteomes" id="UP001447842">
    <property type="component" value="Chromosome"/>
</dbReference>
<accession>A0ABZ3H8P9</accession>
<proteinExistence type="inferred from homology"/>
<keyword evidence="6" id="KW-1185">Reference proteome</keyword>
<comment type="similarity">
    <text evidence="1">Belongs to the aldo/keto reductase family.</text>
</comment>
<sequence>MAETLLTRAAVQMPALIYGTAWKKEQTAPLVEAALRCGFRGIDTACQPRHYHEAGVGEALEKMHGEGLEREAVFLQTKFTPVDGQDPENTPYDRNAPLPEQVAQSFRVSLDNLRTGYVDSYVLHSPLFPFARLLSVWRAMETIAADGGARQLGISNCYELRTLQRLFDEAEIKPAVLQNRFYADSGYDVELRAFCDANGIRYQSFWSLTANPHLLGSEPVIRAAMARRIGTPQIFYAYLIAKGITPLDGTTSSVHMQEDLHVTEIRLAPEEIAAIDRLLLS</sequence>
<dbReference type="RefSeq" id="WP_345971977.1">
    <property type="nucleotide sequence ID" value="NZ_CP147920.1"/>
</dbReference>
<evidence type="ECO:0000313" key="6">
    <source>
        <dbReference type="Proteomes" id="UP001447842"/>
    </source>
</evidence>
<keyword evidence="3" id="KW-0560">Oxidoreductase</keyword>
<dbReference type="Gene3D" id="3.20.20.100">
    <property type="entry name" value="NADP-dependent oxidoreductase domain"/>
    <property type="match status" value="1"/>
</dbReference>
<dbReference type="SUPFAM" id="SSF51430">
    <property type="entry name" value="NAD(P)-linked oxidoreductase"/>
    <property type="match status" value="1"/>
</dbReference>
<dbReference type="Pfam" id="PF00248">
    <property type="entry name" value="Aldo_ket_red"/>
    <property type="match status" value="1"/>
</dbReference>
<evidence type="ECO:0000256" key="1">
    <source>
        <dbReference type="ARBA" id="ARBA00007905"/>
    </source>
</evidence>
<dbReference type="PANTHER" id="PTHR43827:SF3">
    <property type="entry name" value="NADP-DEPENDENT OXIDOREDUCTASE DOMAIN-CONTAINING PROTEIN"/>
    <property type="match status" value="1"/>
</dbReference>
<dbReference type="CDD" id="cd19071">
    <property type="entry name" value="AKR_AKR1-5-like"/>
    <property type="match status" value="1"/>
</dbReference>
<protein>
    <submittedName>
        <fullName evidence="5">Aldo/keto reductase</fullName>
    </submittedName>
</protein>